<feature type="binding site" evidence="11">
    <location>
        <position position="394"/>
    </location>
    <ligand>
        <name>Zn(2+)</name>
        <dbReference type="ChEBI" id="CHEBI:29105"/>
        <note>catalytic</note>
    </ligand>
</feature>
<feature type="domain" description="Peptidase M12B" evidence="13">
    <location>
        <begin position="306"/>
        <end position="460"/>
    </location>
</feature>
<dbReference type="PANTHER" id="PTHR11905">
    <property type="entry name" value="ADAM A DISINTEGRIN AND METALLOPROTEASE DOMAIN"/>
    <property type="match status" value="1"/>
</dbReference>
<evidence type="ECO:0000256" key="4">
    <source>
        <dbReference type="ARBA" id="ARBA00022723"/>
    </source>
</evidence>
<accession>A0A8R1HLJ0</accession>
<dbReference type="InterPro" id="IPR010909">
    <property type="entry name" value="PLAC"/>
</dbReference>
<evidence type="ECO:0000256" key="6">
    <source>
        <dbReference type="ARBA" id="ARBA00022801"/>
    </source>
</evidence>
<proteinExistence type="predicted"/>
<dbReference type="AlphaFoldDB" id="A0A8R1HLJ0"/>
<dbReference type="Proteomes" id="UP000005237">
    <property type="component" value="Unassembled WGS sequence"/>
</dbReference>
<evidence type="ECO:0000256" key="10">
    <source>
        <dbReference type="ARBA" id="ARBA00023180"/>
    </source>
</evidence>
<keyword evidence="7 11" id="KW-0862">Zinc</keyword>
<reference evidence="16" key="1">
    <citation type="submission" date="2010-08" db="EMBL/GenBank/DDBJ databases">
        <authorList>
            <consortium name="Caenorhabditis japonica Sequencing Consortium"/>
            <person name="Wilson R.K."/>
        </authorList>
    </citation>
    <scope>NUCLEOTIDE SEQUENCE [LARGE SCALE GENOMIC DNA]</scope>
    <source>
        <strain evidence="16">DF5081</strain>
    </source>
</reference>
<dbReference type="GO" id="GO:0035262">
    <property type="term" value="P:gonad morphogenesis"/>
    <property type="evidence" value="ECO:0007669"/>
    <property type="project" value="EnsemblMetazoa"/>
</dbReference>
<reference evidence="15" key="2">
    <citation type="submission" date="2022-06" db="UniProtKB">
        <authorList>
            <consortium name="EnsemblMetazoa"/>
        </authorList>
    </citation>
    <scope>IDENTIFICATION</scope>
    <source>
        <strain evidence="15">DF5081</strain>
    </source>
</reference>
<evidence type="ECO:0000256" key="9">
    <source>
        <dbReference type="ARBA" id="ARBA00023157"/>
    </source>
</evidence>
<evidence type="ECO:0000256" key="7">
    <source>
        <dbReference type="ARBA" id="ARBA00022833"/>
    </source>
</evidence>
<evidence type="ECO:0000256" key="3">
    <source>
        <dbReference type="ARBA" id="ARBA00022670"/>
    </source>
</evidence>
<dbReference type="EnsemblMetazoa" id="CJA01228.1">
    <property type="protein sequence ID" value="CJA01228.1"/>
    <property type="gene ID" value="WBGene00120431"/>
</dbReference>
<dbReference type="PANTHER" id="PTHR11905:SF159">
    <property type="entry name" value="ADAM METALLOPROTEASE"/>
    <property type="match status" value="1"/>
</dbReference>
<name>A0A8R1HLJ0_CAEJA</name>
<evidence type="ECO:0000313" key="15">
    <source>
        <dbReference type="EnsemblMetazoa" id="CJA01228.1"/>
    </source>
</evidence>
<dbReference type="PROSITE" id="PS50900">
    <property type="entry name" value="PLAC"/>
    <property type="match status" value="1"/>
</dbReference>
<keyword evidence="2" id="KW-0272">Extracellular matrix</keyword>
<evidence type="ECO:0000256" key="1">
    <source>
        <dbReference type="ARBA" id="ARBA00004498"/>
    </source>
</evidence>
<feature type="domain" description="PLAC" evidence="14">
    <location>
        <begin position="551"/>
        <end position="592"/>
    </location>
</feature>
<dbReference type="CDD" id="cd04267">
    <property type="entry name" value="ZnMc_ADAM_like"/>
    <property type="match status" value="1"/>
</dbReference>
<keyword evidence="3" id="KW-0645">Protease</keyword>
<evidence type="ECO:0000256" key="8">
    <source>
        <dbReference type="ARBA" id="ARBA00023049"/>
    </source>
</evidence>
<dbReference type="Pfam" id="PF01421">
    <property type="entry name" value="Reprolysin"/>
    <property type="match status" value="1"/>
</dbReference>
<dbReference type="Pfam" id="PF17771">
    <property type="entry name" value="ADAMTS_CR_2"/>
    <property type="match status" value="1"/>
</dbReference>
<dbReference type="Gene3D" id="3.40.390.10">
    <property type="entry name" value="Collagenase (Catalytic Domain)"/>
    <property type="match status" value="1"/>
</dbReference>
<keyword evidence="9" id="KW-1015">Disulfide bond</keyword>
<dbReference type="InterPro" id="IPR024079">
    <property type="entry name" value="MetalloPept_cat_dom_sf"/>
</dbReference>
<comment type="subcellular location">
    <subcellularLocation>
        <location evidence="1">Secreted</location>
        <location evidence="1">Extracellular space</location>
        <location evidence="1">Extracellular matrix</location>
    </subcellularLocation>
</comment>
<keyword evidence="4 11" id="KW-0479">Metal-binding</keyword>
<feature type="binding site" evidence="11">
    <location>
        <position position="400"/>
    </location>
    <ligand>
        <name>Zn(2+)</name>
        <dbReference type="ChEBI" id="CHEBI:29105"/>
        <note>catalytic</note>
    </ligand>
</feature>
<dbReference type="GO" id="GO:0005615">
    <property type="term" value="C:extracellular space"/>
    <property type="evidence" value="ECO:0007669"/>
    <property type="project" value="EnsemblMetazoa"/>
</dbReference>
<evidence type="ECO:0008006" key="17">
    <source>
        <dbReference type="Google" id="ProtNLM"/>
    </source>
</evidence>
<keyword evidence="2" id="KW-0964">Secreted</keyword>
<comment type="caution">
    <text evidence="11">Lacks conserved residue(s) required for the propagation of feature annotation.</text>
</comment>
<protein>
    <recommendedName>
        <fullName evidence="17">Peptidase M12B domain-containing protein</fullName>
    </recommendedName>
</protein>
<dbReference type="InterPro" id="IPR041645">
    <property type="entry name" value="ADAMTS_CR_2"/>
</dbReference>
<dbReference type="InterPro" id="IPR033817">
    <property type="entry name" value="MIG-17"/>
</dbReference>
<evidence type="ECO:0000256" key="2">
    <source>
        <dbReference type="ARBA" id="ARBA00022530"/>
    </source>
</evidence>
<evidence type="ECO:0000259" key="13">
    <source>
        <dbReference type="PROSITE" id="PS50215"/>
    </source>
</evidence>
<evidence type="ECO:0000256" key="12">
    <source>
        <dbReference type="SAM" id="MobiDB-lite"/>
    </source>
</evidence>
<keyword evidence="5" id="KW-0732">Signal</keyword>
<dbReference type="SUPFAM" id="SSF55486">
    <property type="entry name" value="Metalloproteases ('zincins'), catalytic domain"/>
    <property type="match status" value="1"/>
</dbReference>
<dbReference type="GO" id="GO:0016540">
    <property type="term" value="P:protein autoprocessing"/>
    <property type="evidence" value="ECO:0007669"/>
    <property type="project" value="EnsemblMetazoa"/>
</dbReference>
<evidence type="ECO:0000256" key="11">
    <source>
        <dbReference type="PROSITE-ProRule" id="PRU00276"/>
    </source>
</evidence>
<dbReference type="InterPro" id="IPR001590">
    <property type="entry name" value="Peptidase_M12B"/>
</dbReference>
<organism evidence="15 16">
    <name type="scientific">Caenorhabditis japonica</name>
    <dbReference type="NCBI Taxonomy" id="281687"/>
    <lineage>
        <taxon>Eukaryota</taxon>
        <taxon>Metazoa</taxon>
        <taxon>Ecdysozoa</taxon>
        <taxon>Nematoda</taxon>
        <taxon>Chromadorea</taxon>
        <taxon>Rhabditida</taxon>
        <taxon>Rhabditina</taxon>
        <taxon>Rhabditomorpha</taxon>
        <taxon>Rhabditoidea</taxon>
        <taxon>Rhabditidae</taxon>
        <taxon>Peloderinae</taxon>
        <taxon>Caenorhabditis</taxon>
    </lineage>
</organism>
<dbReference type="GO" id="GO:1903354">
    <property type="term" value="P:regulation of distal tip cell migration"/>
    <property type="evidence" value="ECO:0007669"/>
    <property type="project" value="EnsemblMetazoa"/>
</dbReference>
<feature type="region of interest" description="Disordered" evidence="12">
    <location>
        <begin position="1"/>
        <end position="66"/>
    </location>
</feature>
<evidence type="ECO:0000256" key="5">
    <source>
        <dbReference type="ARBA" id="ARBA00022729"/>
    </source>
</evidence>
<dbReference type="Gene3D" id="3.40.1620.60">
    <property type="match status" value="1"/>
</dbReference>
<dbReference type="GO" id="GO:0031638">
    <property type="term" value="P:zymogen activation"/>
    <property type="evidence" value="ECO:0007669"/>
    <property type="project" value="EnsemblMetazoa"/>
</dbReference>
<feature type="active site" evidence="11">
    <location>
        <position position="391"/>
    </location>
</feature>
<dbReference type="GO" id="GO:0008104">
    <property type="term" value="P:intracellular protein localization"/>
    <property type="evidence" value="ECO:0007669"/>
    <property type="project" value="EnsemblMetazoa"/>
</dbReference>
<keyword evidence="10" id="KW-0325">Glycoprotein</keyword>
<keyword evidence="8" id="KW-0482">Metalloprotease</keyword>
<keyword evidence="16" id="KW-1185">Reference proteome</keyword>
<keyword evidence="6" id="KW-0378">Hydrolase</keyword>
<dbReference type="PROSITE" id="PS50215">
    <property type="entry name" value="ADAM_MEPRO"/>
    <property type="match status" value="1"/>
</dbReference>
<feature type="compositionally biased region" description="Basic residues" evidence="12">
    <location>
        <begin position="48"/>
        <end position="66"/>
    </location>
</feature>
<sequence>MFEGVRPGSPPRCRAISPVAANQYAPWKKKKKKGKKKGKQEQELYKQARARRSSRRSKNKKKKKRVTHVSISVATSTFSCFNTRMRHFGLLWLALALVETIHREKQQSNDIRLLKKSLHDGIKFTRVIKYTNDTINGMKANYNSNKTQELSLDVLVVGDFLTYQAFLEMSNGDALQAVHSLKEYLQAVFEQTKLIYDGIKFGNETLHMVFAGTWIATQEKECPLWLSWSEDEEERVINEEMKILEKEEEKEDDRWNATFIDGEINDFPNLTEFSSDNSSTSITSTAESKTKLRKFVDVTFEEMQESNSTEMALKMDSKKAVDKFTVWLKEQSGLPRHEHAVLITKFDLISINGHSATQGMAYVGNICENGDSSSVVEDIGAGLTSLIMAHEIGHSLGALHDGAYEAADCDSNDNYLMAVAVSGSSDRESFLNSRRMSNCSVNSILENLKEPSANCVKKWKTKGKTNNKGFMKKPGETINLTKQCQVAFGPTFIPCLQIGYFHGQSICERIWCSDGDSDECQTLNYFPAFDGTECGYNMWCIEGQCVQNVEKWQDCKDLNAKTCSRYSKSKLNHYCKSKDFREICCRTCAQKGKIY</sequence>
<evidence type="ECO:0000313" key="16">
    <source>
        <dbReference type="Proteomes" id="UP000005237"/>
    </source>
</evidence>
<feature type="binding site" evidence="11">
    <location>
        <position position="390"/>
    </location>
    <ligand>
        <name>Zn(2+)</name>
        <dbReference type="ChEBI" id="CHEBI:29105"/>
        <note>catalytic</note>
    </ligand>
</feature>
<dbReference type="GO" id="GO:0004222">
    <property type="term" value="F:metalloendopeptidase activity"/>
    <property type="evidence" value="ECO:0007669"/>
    <property type="project" value="InterPro"/>
</dbReference>
<dbReference type="GO" id="GO:0005604">
    <property type="term" value="C:basement membrane"/>
    <property type="evidence" value="ECO:0007669"/>
    <property type="project" value="EnsemblMetazoa"/>
</dbReference>
<evidence type="ECO:0000259" key="14">
    <source>
        <dbReference type="PROSITE" id="PS50900"/>
    </source>
</evidence>
<dbReference type="GO" id="GO:0046872">
    <property type="term" value="F:metal ion binding"/>
    <property type="evidence" value="ECO:0007669"/>
    <property type="project" value="UniProtKB-KW"/>
</dbReference>
<feature type="compositionally biased region" description="Basic residues" evidence="12">
    <location>
        <begin position="27"/>
        <end position="38"/>
    </location>
</feature>